<reference evidence="1" key="1">
    <citation type="submission" date="2019-06" db="EMBL/GenBank/DDBJ databases">
        <authorList>
            <person name="Zheng W."/>
        </authorList>
    </citation>
    <scope>NUCLEOTIDE SEQUENCE</scope>
    <source>
        <strain evidence="1">QDHG01</strain>
    </source>
</reference>
<name>A0A8J8NZA2_HALGN</name>
<gene>
    <name evidence="1" type="ORF">FGO68_gene16527</name>
</gene>
<proteinExistence type="predicted"/>
<evidence type="ECO:0000313" key="2">
    <source>
        <dbReference type="Proteomes" id="UP000785679"/>
    </source>
</evidence>
<dbReference type="EMBL" id="RRYP01004344">
    <property type="protein sequence ID" value="TNV82944.1"/>
    <property type="molecule type" value="Genomic_DNA"/>
</dbReference>
<evidence type="ECO:0000313" key="1">
    <source>
        <dbReference type="EMBL" id="TNV82944.1"/>
    </source>
</evidence>
<sequence length="124" mass="14530">MKCRNPQRNINIFAELNLQVKIIYLALMTLSRGQIPNQIYQSNGSIYYSQYHYTLILVLILYTKDLIYNHYEKIQPLSNYLRFLLRQLSIILYSITQCKIFSDIKSAKGIAKVPLQANDDNSFC</sequence>
<organism evidence="1 2">
    <name type="scientific">Halteria grandinella</name>
    <dbReference type="NCBI Taxonomy" id="5974"/>
    <lineage>
        <taxon>Eukaryota</taxon>
        <taxon>Sar</taxon>
        <taxon>Alveolata</taxon>
        <taxon>Ciliophora</taxon>
        <taxon>Intramacronucleata</taxon>
        <taxon>Spirotrichea</taxon>
        <taxon>Stichotrichia</taxon>
        <taxon>Sporadotrichida</taxon>
        <taxon>Halteriidae</taxon>
        <taxon>Halteria</taxon>
    </lineage>
</organism>
<protein>
    <submittedName>
        <fullName evidence="1">Uncharacterized protein</fullName>
    </submittedName>
</protein>
<dbReference type="Proteomes" id="UP000785679">
    <property type="component" value="Unassembled WGS sequence"/>
</dbReference>
<accession>A0A8J8NZA2</accession>
<comment type="caution">
    <text evidence="1">The sequence shown here is derived from an EMBL/GenBank/DDBJ whole genome shotgun (WGS) entry which is preliminary data.</text>
</comment>
<keyword evidence="2" id="KW-1185">Reference proteome</keyword>
<dbReference type="AlphaFoldDB" id="A0A8J8NZA2"/>